<keyword evidence="3" id="KW-1185">Reference proteome</keyword>
<sequence>MIKQSHEKKREPQRAELHTQKRHGLEGRKSLPYGSGQAKNKGSRASSSPIRHQYRELYSTTDDTHYVINIYRELYSTTDDTHYVISIVSYTLQQMTPITSSISSEAKRSWHEAAVLPAARPRHPSIMPSSLEDRVPLLSRVLPTQRPPASDLGSRR</sequence>
<dbReference type="EMBL" id="JAWDGP010001428">
    <property type="protein sequence ID" value="KAK3791849.1"/>
    <property type="molecule type" value="Genomic_DNA"/>
</dbReference>
<feature type="compositionally biased region" description="Polar residues" evidence="1">
    <location>
        <begin position="37"/>
        <end position="50"/>
    </location>
</feature>
<evidence type="ECO:0000313" key="2">
    <source>
        <dbReference type="EMBL" id="KAK3791849.1"/>
    </source>
</evidence>
<dbReference type="Proteomes" id="UP001283361">
    <property type="component" value="Unassembled WGS sequence"/>
</dbReference>
<accession>A0AAE1E2C8</accession>
<name>A0AAE1E2C8_9GAST</name>
<protein>
    <submittedName>
        <fullName evidence="2">Uncharacterized protein</fullName>
    </submittedName>
</protein>
<evidence type="ECO:0000313" key="3">
    <source>
        <dbReference type="Proteomes" id="UP001283361"/>
    </source>
</evidence>
<dbReference type="AlphaFoldDB" id="A0AAE1E2C8"/>
<feature type="region of interest" description="Disordered" evidence="1">
    <location>
        <begin position="1"/>
        <end position="51"/>
    </location>
</feature>
<feature type="compositionally biased region" description="Basic and acidic residues" evidence="1">
    <location>
        <begin position="1"/>
        <end position="29"/>
    </location>
</feature>
<evidence type="ECO:0000256" key="1">
    <source>
        <dbReference type="SAM" id="MobiDB-lite"/>
    </source>
</evidence>
<proteinExistence type="predicted"/>
<gene>
    <name evidence="2" type="ORF">RRG08_026752</name>
</gene>
<organism evidence="2 3">
    <name type="scientific">Elysia crispata</name>
    <name type="common">lettuce slug</name>
    <dbReference type="NCBI Taxonomy" id="231223"/>
    <lineage>
        <taxon>Eukaryota</taxon>
        <taxon>Metazoa</taxon>
        <taxon>Spiralia</taxon>
        <taxon>Lophotrochozoa</taxon>
        <taxon>Mollusca</taxon>
        <taxon>Gastropoda</taxon>
        <taxon>Heterobranchia</taxon>
        <taxon>Euthyneura</taxon>
        <taxon>Panpulmonata</taxon>
        <taxon>Sacoglossa</taxon>
        <taxon>Placobranchoidea</taxon>
        <taxon>Plakobranchidae</taxon>
        <taxon>Elysia</taxon>
    </lineage>
</organism>
<reference evidence="2" key="1">
    <citation type="journal article" date="2023" name="G3 (Bethesda)">
        <title>A reference genome for the long-term kleptoplast-retaining sea slug Elysia crispata morphotype clarki.</title>
        <authorList>
            <person name="Eastman K.E."/>
            <person name="Pendleton A.L."/>
            <person name="Shaikh M.A."/>
            <person name="Suttiyut T."/>
            <person name="Ogas R."/>
            <person name="Tomko P."/>
            <person name="Gavelis G."/>
            <person name="Widhalm J.R."/>
            <person name="Wisecaver J.H."/>
        </authorList>
    </citation>
    <scope>NUCLEOTIDE SEQUENCE</scope>
    <source>
        <strain evidence="2">ECLA1</strain>
    </source>
</reference>
<comment type="caution">
    <text evidence="2">The sequence shown here is derived from an EMBL/GenBank/DDBJ whole genome shotgun (WGS) entry which is preliminary data.</text>
</comment>